<organism evidence="7 8">
    <name type="scientific">Hymenobacter swuensis DY53</name>
    <dbReference type="NCBI Taxonomy" id="1227739"/>
    <lineage>
        <taxon>Bacteria</taxon>
        <taxon>Pseudomonadati</taxon>
        <taxon>Bacteroidota</taxon>
        <taxon>Cytophagia</taxon>
        <taxon>Cytophagales</taxon>
        <taxon>Hymenobacteraceae</taxon>
        <taxon>Hymenobacter</taxon>
    </lineage>
</organism>
<dbReference type="GO" id="GO:0016829">
    <property type="term" value="F:lyase activity"/>
    <property type="evidence" value="ECO:0007669"/>
    <property type="project" value="UniProtKB-KW"/>
</dbReference>
<feature type="domain" description="Heparinase II/III-like C-terminal" evidence="6">
    <location>
        <begin position="404"/>
        <end position="560"/>
    </location>
</feature>
<dbReference type="eggNOG" id="COG4409">
    <property type="taxonomic scope" value="Bacteria"/>
</dbReference>
<keyword evidence="2 5" id="KW-0732">Signal</keyword>
<feature type="chain" id="PRO_5004907970" description="Heparinase II/III-like C-terminal domain-containing protein" evidence="5">
    <location>
        <begin position="23"/>
        <end position="986"/>
    </location>
</feature>
<evidence type="ECO:0000256" key="4">
    <source>
        <dbReference type="ARBA" id="ARBA00023239"/>
    </source>
</evidence>
<dbReference type="STRING" id="1227739.Hsw_2719"/>
<evidence type="ECO:0000313" key="8">
    <source>
        <dbReference type="Proteomes" id="UP000019423"/>
    </source>
</evidence>
<dbReference type="PATRIC" id="fig|1227739.3.peg.2906"/>
<gene>
    <name evidence="7" type="ORF">Hsw_2719</name>
</gene>
<dbReference type="InterPro" id="IPR008929">
    <property type="entry name" value="Chondroitin_lyas"/>
</dbReference>
<dbReference type="InterPro" id="IPR012480">
    <property type="entry name" value="Hepar_II_III_C"/>
</dbReference>
<evidence type="ECO:0000256" key="1">
    <source>
        <dbReference type="ARBA" id="ARBA00004418"/>
    </source>
</evidence>
<dbReference type="RefSeq" id="WP_155832990.1">
    <property type="nucleotide sequence ID" value="NZ_CP007145.1"/>
</dbReference>
<dbReference type="Proteomes" id="UP000019423">
    <property type="component" value="Chromosome"/>
</dbReference>
<sequence length="986" mass="105854">MLKNRVLIIALLFLSISFSSRAQVGQWQPANATTTYPRTLLTPEALPVLRASLLTPGPAALYRGLYENSLGDPPADNTSASGRRARATFAKNAAFLLLVNRQPLAGTLAEWPEAERQAYQARAVAVLESLNPAVEVFASFAGTTYTEWQWRSKELIDYLVAYDLLRGAGVPAAKLEPARTRLQQFAGNLYRESNRPFLGVYFFRQIKNNHALMTAAALGMAAVVLNDATSPDVNQQPVNWINAGLFHLDNVLWEDAQRQSDPTTVAGYAEGPYYFKYAFLNCLPFIRALGQFAPKASFTCSYNGLTRIIPNPYSDPRYERLYEWMSAITMPDGRFPALEDSYVDMGMPELALTGHGRYVQPLHLARLGSSQLNTLTAQLRDATVDMRAAYLAALPTPTPVTRPTLTHLPSSGNLIFRSGSDSLATYFHVYGKSGAAQANSGGHNQADATSFMLHARGQLLALDAGYLSYGRRAEVGQANNHNLILVDGNGPAIGTAGSPNDAPVSLPTAFATPELAFGEAHTTYQGASIIRKTLFIRNQYILLADFVVAPVPHTYTWQLHGYGLEGGTSTTGTFQAAFTDEEASWEKSGVQLRAHVTTPGPAPTFGKATNAHELAYNTPENHTTLLVQSAASTQTQFLAALVPGEATAATAKFTTRSTAATAALTATSHGFQDAAFTQSDTLLTTAAGLPEILASDARLTFLSVDYTGQPAQLFLDQGTQLHYGPTVLLQASRRATISWQRDTRGGYVGYADRATTLVVHLTTAPGPVAGAGVQTSSYNSATQQLTIKLEAASALTVQTAAQPLPVTLVSFAGQRKQAGVVLSWQTAAEINNRGFALQRRSPTDTAFRTIDFMPAKGTTAGTTSYTYTDPTAPTEMVYYRLQQQNLDGTVAYSGVVPVAAAPAVTSVLQAAPVPAHDLLRVTAPGTFPAASGLELLDSRSRVVLRQSLLTQTVLSTVALPTGVYFLRAVDAAGYPLTSPLRILVAH</sequence>
<dbReference type="Gene3D" id="1.50.10.100">
    <property type="entry name" value="Chondroitin AC/alginate lyase"/>
    <property type="match status" value="1"/>
</dbReference>
<evidence type="ECO:0000313" key="7">
    <source>
        <dbReference type="EMBL" id="AHJ98314.1"/>
    </source>
</evidence>
<protein>
    <recommendedName>
        <fullName evidence="6">Heparinase II/III-like C-terminal domain-containing protein</fullName>
    </recommendedName>
</protein>
<dbReference type="SUPFAM" id="SSF48230">
    <property type="entry name" value="Chondroitin AC/alginate lyase"/>
    <property type="match status" value="1"/>
</dbReference>
<dbReference type="Gene3D" id="2.70.98.70">
    <property type="match status" value="1"/>
</dbReference>
<dbReference type="AlphaFoldDB" id="W8EYW6"/>
<evidence type="ECO:0000256" key="5">
    <source>
        <dbReference type="SAM" id="SignalP"/>
    </source>
</evidence>
<dbReference type="KEGG" id="hsw:Hsw_2719"/>
<dbReference type="OrthoDB" id="847053at2"/>
<keyword evidence="3" id="KW-0574">Periplasm</keyword>
<keyword evidence="8" id="KW-1185">Reference proteome</keyword>
<keyword evidence="4" id="KW-0456">Lyase</keyword>
<evidence type="ECO:0000256" key="3">
    <source>
        <dbReference type="ARBA" id="ARBA00022764"/>
    </source>
</evidence>
<reference evidence="7 8" key="1">
    <citation type="submission" date="2014-01" db="EMBL/GenBank/DDBJ databases">
        <title>Complete genome sequence of ionizing-radiation resistance bacterium Hymenobacter swuensis DY53.</title>
        <authorList>
            <person name="Jung J.-H."/>
            <person name="Jeong S.-W."/>
            <person name="Joe M.-H."/>
            <person name="Cho y.-j."/>
            <person name="Kim M.-K."/>
            <person name="Lim S.-Y."/>
        </authorList>
    </citation>
    <scope>NUCLEOTIDE SEQUENCE [LARGE SCALE GENOMIC DNA]</scope>
    <source>
        <strain evidence="7 8">DY53</strain>
    </source>
</reference>
<dbReference type="Pfam" id="PF07940">
    <property type="entry name" value="Hepar_II_III_C"/>
    <property type="match status" value="1"/>
</dbReference>
<comment type="subcellular location">
    <subcellularLocation>
        <location evidence="1">Periplasm</location>
    </subcellularLocation>
</comment>
<accession>W8EYW6</accession>
<dbReference type="PANTHER" id="PTHR39210">
    <property type="entry name" value="HEPARIN-SULFATE LYASE"/>
    <property type="match status" value="1"/>
</dbReference>
<feature type="signal peptide" evidence="5">
    <location>
        <begin position="1"/>
        <end position="22"/>
    </location>
</feature>
<evidence type="ECO:0000259" key="6">
    <source>
        <dbReference type="Pfam" id="PF07940"/>
    </source>
</evidence>
<dbReference type="HOGENOM" id="CLU_307324_0_0_10"/>
<dbReference type="GO" id="GO:0042597">
    <property type="term" value="C:periplasmic space"/>
    <property type="evidence" value="ECO:0007669"/>
    <property type="project" value="UniProtKB-SubCell"/>
</dbReference>
<name>W8EYW6_9BACT</name>
<dbReference type="EMBL" id="CP007145">
    <property type="protein sequence ID" value="AHJ98314.1"/>
    <property type="molecule type" value="Genomic_DNA"/>
</dbReference>
<evidence type="ECO:0000256" key="2">
    <source>
        <dbReference type="ARBA" id="ARBA00022729"/>
    </source>
</evidence>
<proteinExistence type="predicted"/>
<dbReference type="PANTHER" id="PTHR39210:SF1">
    <property type="entry name" value="HEPARIN-SULFATE LYASE"/>
    <property type="match status" value="1"/>
</dbReference>